<organism evidence="7 8">
    <name type="scientific">Thioalkalivibrio denitrificans</name>
    <dbReference type="NCBI Taxonomy" id="108003"/>
    <lineage>
        <taxon>Bacteria</taxon>
        <taxon>Pseudomonadati</taxon>
        <taxon>Pseudomonadota</taxon>
        <taxon>Gammaproteobacteria</taxon>
        <taxon>Chromatiales</taxon>
        <taxon>Ectothiorhodospiraceae</taxon>
        <taxon>Thioalkalivibrio</taxon>
    </lineage>
</organism>
<dbReference type="OrthoDB" id="9765111at2"/>
<sequence length="418" mass="47226">MNTTLIIAVIIALIVGALLGYVVAYLRAQQRTAVLESELAAERRRGEERTAAFEEYRKQMSDSFSALAGQALRHNSEEFLRLAKEHLKAVQVQASADLNQKEKAIEGLVKPIRETLEKTEAQIRAMEQAREKAFGSLSQHLQLMAEGQQRLQLETNNLVRALSRPTVRGQWGEMTLRRLAELAGMVEHCDFQEQTHRVTEDGAMRPDMIVRLPDARELVVDAKTPLDAYLAAADAPDDQQREQHLKTHARKVRERMRELSSKAYWTQFKESPDFVILFIPGDQFLSAALEHDPALLEDALSNRVILATPSSLVALLRAVAYGWRQQAVAENAERIRELGEELYKRLATFTEHLARLGKTLGTSVDHYNKAVGSLERNVMPGARRFPELGIQARKQMEEPTPLEQAPRMPLDTEEPPKE</sequence>
<dbReference type="STRING" id="108003.B1C78_13675"/>
<reference evidence="7 8" key="1">
    <citation type="submission" date="2017-02" db="EMBL/GenBank/DDBJ databases">
        <title>Genomic diversity within the haloalkaliphilic genus Thioalkalivibrio.</title>
        <authorList>
            <person name="Ahn A.-C."/>
            <person name="Meier-Kolthoff J."/>
            <person name="Overmars L."/>
            <person name="Richter M."/>
            <person name="Woyke T."/>
            <person name="Sorokin D.Y."/>
            <person name="Muyzer G."/>
        </authorList>
    </citation>
    <scope>NUCLEOTIDE SEQUENCE [LARGE SCALE GENOMIC DNA]</scope>
    <source>
        <strain evidence="7 8">ALJD</strain>
    </source>
</reference>
<dbReference type="PANTHER" id="PTHR30563">
    <property type="entry name" value="DNA RECOMBINATION PROTEIN RMUC"/>
    <property type="match status" value="1"/>
</dbReference>
<dbReference type="Pfam" id="PF02646">
    <property type="entry name" value="RmuC"/>
    <property type="match status" value="1"/>
</dbReference>
<keyword evidence="6" id="KW-1133">Transmembrane helix</keyword>
<evidence type="ECO:0000256" key="6">
    <source>
        <dbReference type="SAM" id="Phobius"/>
    </source>
</evidence>
<gene>
    <name evidence="7" type="ORF">B1C78_13675</name>
</gene>
<evidence type="ECO:0000313" key="8">
    <source>
        <dbReference type="Proteomes" id="UP000189462"/>
    </source>
</evidence>
<evidence type="ECO:0000256" key="3">
    <source>
        <dbReference type="ARBA" id="ARBA00023054"/>
    </source>
</evidence>
<keyword evidence="4" id="KW-0233">DNA recombination</keyword>
<dbReference type="EMBL" id="MVBK01000090">
    <property type="protein sequence ID" value="OOG22803.1"/>
    <property type="molecule type" value="Genomic_DNA"/>
</dbReference>
<feature type="region of interest" description="Disordered" evidence="5">
    <location>
        <begin position="391"/>
        <end position="418"/>
    </location>
</feature>
<dbReference type="Proteomes" id="UP000189462">
    <property type="component" value="Unassembled WGS sequence"/>
</dbReference>
<proteinExistence type="inferred from homology"/>
<evidence type="ECO:0000256" key="5">
    <source>
        <dbReference type="SAM" id="MobiDB-lite"/>
    </source>
</evidence>
<dbReference type="InterPro" id="IPR003798">
    <property type="entry name" value="DNA_recombination_RmuC"/>
</dbReference>
<keyword evidence="3" id="KW-0175">Coiled coil</keyword>
<name>A0A1V3NCY6_9GAMM</name>
<evidence type="ECO:0000256" key="1">
    <source>
        <dbReference type="ARBA" id="ARBA00003416"/>
    </source>
</evidence>
<feature type="transmembrane region" description="Helical" evidence="6">
    <location>
        <begin position="6"/>
        <end position="26"/>
    </location>
</feature>
<evidence type="ECO:0000256" key="2">
    <source>
        <dbReference type="ARBA" id="ARBA00009840"/>
    </source>
</evidence>
<dbReference type="PANTHER" id="PTHR30563:SF0">
    <property type="entry name" value="DNA RECOMBINATION PROTEIN RMUC"/>
    <property type="match status" value="1"/>
</dbReference>
<keyword evidence="8" id="KW-1185">Reference proteome</keyword>
<comment type="function">
    <text evidence="1">Involved in DNA recombination.</text>
</comment>
<dbReference type="GO" id="GO:0006310">
    <property type="term" value="P:DNA recombination"/>
    <property type="evidence" value="ECO:0007669"/>
    <property type="project" value="UniProtKB-KW"/>
</dbReference>
<accession>A0A1V3NCY6</accession>
<protein>
    <submittedName>
        <fullName evidence="7">Recombinase RmuC</fullName>
    </submittedName>
</protein>
<evidence type="ECO:0000256" key="4">
    <source>
        <dbReference type="ARBA" id="ARBA00023172"/>
    </source>
</evidence>
<keyword evidence="6" id="KW-0472">Membrane</keyword>
<dbReference type="RefSeq" id="WP_077279721.1">
    <property type="nucleotide sequence ID" value="NZ_MVBK01000090.1"/>
</dbReference>
<keyword evidence="6" id="KW-0812">Transmembrane</keyword>
<comment type="caution">
    <text evidence="7">The sequence shown here is derived from an EMBL/GenBank/DDBJ whole genome shotgun (WGS) entry which is preliminary data.</text>
</comment>
<comment type="similarity">
    <text evidence="2">Belongs to the RmuC family.</text>
</comment>
<evidence type="ECO:0000313" key="7">
    <source>
        <dbReference type="EMBL" id="OOG22803.1"/>
    </source>
</evidence>
<dbReference type="AlphaFoldDB" id="A0A1V3NCY6"/>